<dbReference type="SUPFAM" id="SSF47384">
    <property type="entry name" value="Homodimeric domain of signal transducing histidine kinase"/>
    <property type="match status" value="1"/>
</dbReference>
<dbReference type="EMBL" id="AQQV01000001">
    <property type="protein sequence ID" value="ORE88744.1"/>
    <property type="molecule type" value="Genomic_DNA"/>
</dbReference>
<keyword evidence="6" id="KW-0808">Transferase</keyword>
<dbReference type="InterPro" id="IPR003661">
    <property type="entry name" value="HisK_dim/P_dom"/>
</dbReference>
<dbReference type="RefSeq" id="WP_158523009.1">
    <property type="nucleotide sequence ID" value="NZ_AQQV01000001.1"/>
</dbReference>
<dbReference type="Pfam" id="PF19443">
    <property type="entry name" value="DAHL"/>
    <property type="match status" value="1"/>
</dbReference>
<dbReference type="EC" id="2.7.13.3" evidence="2"/>
<dbReference type="SMART" id="SM00388">
    <property type="entry name" value="HisKA"/>
    <property type="match status" value="1"/>
</dbReference>
<reference evidence="6 7" key="1">
    <citation type="submission" date="2013-04" db="EMBL/GenBank/DDBJ databases">
        <title>Oceanococcus atlanticus 22II-S10r2 Genome Sequencing.</title>
        <authorList>
            <person name="Lai Q."/>
            <person name="Li G."/>
            <person name="Shao Z."/>
        </authorList>
    </citation>
    <scope>NUCLEOTIDE SEQUENCE [LARGE SCALE GENOMIC DNA]</scope>
    <source>
        <strain evidence="6 7">22II-S10r2</strain>
    </source>
</reference>
<organism evidence="6 7">
    <name type="scientific">Oceanococcus atlanticus</name>
    <dbReference type="NCBI Taxonomy" id="1317117"/>
    <lineage>
        <taxon>Bacteria</taxon>
        <taxon>Pseudomonadati</taxon>
        <taxon>Pseudomonadota</taxon>
        <taxon>Gammaproteobacteria</taxon>
        <taxon>Chromatiales</taxon>
        <taxon>Oceanococcaceae</taxon>
        <taxon>Oceanococcus</taxon>
    </lineage>
</organism>
<comment type="caution">
    <text evidence="6">The sequence shown here is derived from an EMBL/GenBank/DDBJ whole genome shotgun (WGS) entry which is preliminary data.</text>
</comment>
<evidence type="ECO:0000256" key="4">
    <source>
        <dbReference type="SAM" id="Phobius"/>
    </source>
</evidence>
<dbReference type="Gene3D" id="1.10.287.130">
    <property type="match status" value="1"/>
</dbReference>
<dbReference type="InterPro" id="IPR036890">
    <property type="entry name" value="HATPase_C_sf"/>
</dbReference>
<dbReference type="PANTHER" id="PTHR43065">
    <property type="entry name" value="SENSOR HISTIDINE KINASE"/>
    <property type="match status" value="1"/>
</dbReference>
<dbReference type="STRING" id="1317117.ATO7_02675"/>
<dbReference type="SMART" id="SM00387">
    <property type="entry name" value="HATPase_c"/>
    <property type="match status" value="1"/>
</dbReference>
<comment type="catalytic activity">
    <reaction evidence="1">
        <text>ATP + protein L-histidine = ADP + protein N-phospho-L-histidine.</text>
        <dbReference type="EC" id="2.7.13.3"/>
    </reaction>
</comment>
<gene>
    <name evidence="6" type="ORF">ATO7_02675</name>
</gene>
<protein>
    <recommendedName>
        <fullName evidence="2">histidine kinase</fullName>
        <ecNumber evidence="2">2.7.13.3</ecNumber>
    </recommendedName>
</protein>
<dbReference type="CDD" id="cd00082">
    <property type="entry name" value="HisKA"/>
    <property type="match status" value="1"/>
</dbReference>
<dbReference type="InterPro" id="IPR045812">
    <property type="entry name" value="DAHL"/>
</dbReference>
<keyword evidence="4" id="KW-0812">Transmembrane</keyword>
<keyword evidence="3" id="KW-0597">Phosphoprotein</keyword>
<evidence type="ECO:0000259" key="5">
    <source>
        <dbReference type="PROSITE" id="PS50109"/>
    </source>
</evidence>
<feature type="domain" description="Histidine kinase" evidence="5">
    <location>
        <begin position="335"/>
        <end position="590"/>
    </location>
</feature>
<dbReference type="Pfam" id="PF02518">
    <property type="entry name" value="HATPase_c"/>
    <property type="match status" value="1"/>
</dbReference>
<evidence type="ECO:0000256" key="3">
    <source>
        <dbReference type="ARBA" id="ARBA00022553"/>
    </source>
</evidence>
<dbReference type="Proteomes" id="UP000192342">
    <property type="component" value="Unassembled WGS sequence"/>
</dbReference>
<keyword evidence="6" id="KW-0418">Kinase</keyword>
<evidence type="ECO:0000313" key="7">
    <source>
        <dbReference type="Proteomes" id="UP000192342"/>
    </source>
</evidence>
<dbReference type="InterPro" id="IPR005467">
    <property type="entry name" value="His_kinase_dom"/>
</dbReference>
<feature type="transmembrane region" description="Helical" evidence="4">
    <location>
        <begin position="262"/>
        <end position="279"/>
    </location>
</feature>
<keyword evidence="4" id="KW-0472">Membrane</keyword>
<sequence length="604" mass="65951">MKFVKLFFSFVLVIAALGGLGFLIQKTQAADGQKHLERLAALQKINDLDVALNRAMTLNRASSLQLQSDNKSEIIASLGDAMDDIDSGDNSLRGLTQEIDASLDQFLATAGDKFVLAFDFDIRSSQIIQRLIRSADAVPLYTNQSKNLVEAGGNIDQLLSRLQTDAMAVIIATSPEERLLDGIQSQLVTLKASISPDQVELAQSVDQLEFAIKSVIADKRELVERLDEFFDAPTAQHLKDLNDIYTQWHESRVSEAAEYRQYLVAYAVVLLLILAWLGLRLRRSFIELDRANETLEAQVEERTRDLSDTLKELQNSQAQLIQSEKMASLGQMVAGVAHEINTPLGYARGNADIVKTSLVDVRAVTNQQSKALQMIANGADSEAAVAEALSMAIALDQDLATGELLDELDSLLADTDHGLEQIAELVASLKDFSRVDRSRDDVFDVNKGIESALKICQNHLKGNIQVKKVFGELPDIECSPSQLNQIFLNIITNAAQAIDVAGRDEGRIFIHTSALNEGVNIRILDNGCGMSEETMAHIFEPFFTTKPVGKGTGLGMSIIYRIIEDHGGSIDVKSIEGKGSEFSVWLPLKQPDVAAADDAVAAAA</sequence>
<dbReference type="GO" id="GO:0000155">
    <property type="term" value="F:phosphorelay sensor kinase activity"/>
    <property type="evidence" value="ECO:0007669"/>
    <property type="project" value="InterPro"/>
</dbReference>
<keyword evidence="4" id="KW-1133">Transmembrane helix</keyword>
<dbReference type="OrthoDB" id="1931120at2"/>
<keyword evidence="7" id="KW-1185">Reference proteome</keyword>
<dbReference type="PANTHER" id="PTHR43065:SF50">
    <property type="entry name" value="HISTIDINE KINASE"/>
    <property type="match status" value="1"/>
</dbReference>
<accession>A0A1Y1SGE7</accession>
<evidence type="ECO:0000256" key="1">
    <source>
        <dbReference type="ARBA" id="ARBA00000085"/>
    </source>
</evidence>
<dbReference type="InterPro" id="IPR036097">
    <property type="entry name" value="HisK_dim/P_sf"/>
</dbReference>
<dbReference type="InterPro" id="IPR003594">
    <property type="entry name" value="HATPase_dom"/>
</dbReference>
<dbReference type="PRINTS" id="PR00344">
    <property type="entry name" value="BCTRLSENSOR"/>
</dbReference>
<dbReference type="InterPro" id="IPR004358">
    <property type="entry name" value="Sig_transdc_His_kin-like_C"/>
</dbReference>
<name>A0A1Y1SGE7_9GAMM</name>
<evidence type="ECO:0000256" key="2">
    <source>
        <dbReference type="ARBA" id="ARBA00012438"/>
    </source>
</evidence>
<dbReference type="Gene3D" id="3.30.565.10">
    <property type="entry name" value="Histidine kinase-like ATPase, C-terminal domain"/>
    <property type="match status" value="1"/>
</dbReference>
<evidence type="ECO:0000313" key="6">
    <source>
        <dbReference type="EMBL" id="ORE88744.1"/>
    </source>
</evidence>
<dbReference type="SUPFAM" id="SSF55874">
    <property type="entry name" value="ATPase domain of HSP90 chaperone/DNA topoisomerase II/histidine kinase"/>
    <property type="match status" value="1"/>
</dbReference>
<dbReference type="AlphaFoldDB" id="A0A1Y1SGE7"/>
<dbReference type="PROSITE" id="PS50109">
    <property type="entry name" value="HIS_KIN"/>
    <property type="match status" value="1"/>
</dbReference>
<proteinExistence type="predicted"/>